<dbReference type="Proteomes" id="UP001432000">
    <property type="component" value="Chromosome"/>
</dbReference>
<evidence type="ECO:0000313" key="2">
    <source>
        <dbReference type="EMBL" id="WXG67931.1"/>
    </source>
</evidence>
<dbReference type="EMBL" id="CP147846">
    <property type="protein sequence ID" value="WXG67931.1"/>
    <property type="molecule type" value="Genomic_DNA"/>
</dbReference>
<name>A0ABZ2PJJ8_9NOCA</name>
<reference evidence="2 3" key="1">
    <citation type="submission" date="2024-03" db="EMBL/GenBank/DDBJ databases">
        <title>Natural products discovery in diverse microorganisms through a two-stage MS feature dereplication strategy.</title>
        <authorList>
            <person name="Zhang R."/>
        </authorList>
    </citation>
    <scope>NUCLEOTIDE SEQUENCE [LARGE SCALE GENOMIC DNA]</scope>
    <source>
        <strain evidence="2 3">18930</strain>
    </source>
</reference>
<accession>A0ABZ2PJJ8</accession>
<dbReference type="InterPro" id="IPR020802">
    <property type="entry name" value="TesA-like"/>
</dbReference>
<keyword evidence="3" id="KW-1185">Reference proteome</keyword>
<organism evidence="2 3">
    <name type="scientific">Rhodococcus sovatensis</name>
    <dbReference type="NCBI Taxonomy" id="1805840"/>
    <lineage>
        <taxon>Bacteria</taxon>
        <taxon>Bacillati</taxon>
        <taxon>Actinomycetota</taxon>
        <taxon>Actinomycetes</taxon>
        <taxon>Mycobacteriales</taxon>
        <taxon>Nocardiaceae</taxon>
        <taxon>Rhodococcus</taxon>
    </lineage>
</organism>
<gene>
    <name evidence="2" type="ORF">WDS16_22340</name>
</gene>
<dbReference type="InterPro" id="IPR001031">
    <property type="entry name" value="Thioesterase"/>
</dbReference>
<dbReference type="SUPFAM" id="SSF53474">
    <property type="entry name" value="alpha/beta-Hydrolases"/>
    <property type="match status" value="1"/>
</dbReference>
<feature type="domain" description="Thioesterase TesA-like" evidence="1">
    <location>
        <begin position="38"/>
        <end position="228"/>
    </location>
</feature>
<dbReference type="SMART" id="SM00824">
    <property type="entry name" value="PKS_TE"/>
    <property type="match status" value="1"/>
</dbReference>
<proteinExistence type="predicted"/>
<dbReference type="InterPro" id="IPR029058">
    <property type="entry name" value="AB_hydrolase_fold"/>
</dbReference>
<evidence type="ECO:0000313" key="3">
    <source>
        <dbReference type="Proteomes" id="UP001432000"/>
    </source>
</evidence>
<sequence length="228" mass="24102">MTVVNDYSKLAFVDRTVTAYTTPAIVPIDTAGTQTPVFCIHPIEGLTSCYAELATRLGADRPVYGVQASPVDARPASIAALASHYADEILEVSAAGPVNLLGLSFGGLLAHAIAVELQRRGGDVVSLTLLGSDPLHHDGESPHDMLTKMGDDIDRSRAEELLAAAAHNESLADRHFPGVYVGTALVVSDEDSVGGPAWHPFISGEVLKYSVPQVDDFAVVGELVDRFI</sequence>
<dbReference type="RefSeq" id="WP_338887814.1">
    <property type="nucleotide sequence ID" value="NZ_CP147846.1"/>
</dbReference>
<evidence type="ECO:0000259" key="1">
    <source>
        <dbReference type="SMART" id="SM00824"/>
    </source>
</evidence>
<protein>
    <submittedName>
        <fullName evidence="2">Thioesterase domain-containing protein</fullName>
    </submittedName>
</protein>
<dbReference type="Pfam" id="PF00975">
    <property type="entry name" value="Thioesterase"/>
    <property type="match status" value="1"/>
</dbReference>
<dbReference type="Gene3D" id="3.40.50.1820">
    <property type="entry name" value="alpha/beta hydrolase"/>
    <property type="match status" value="1"/>
</dbReference>